<dbReference type="GO" id="GO:0046872">
    <property type="term" value="F:metal ion binding"/>
    <property type="evidence" value="ECO:0007669"/>
    <property type="project" value="UniProtKB-KW"/>
</dbReference>
<dbReference type="InterPro" id="IPR001015">
    <property type="entry name" value="Ferrochelatase"/>
</dbReference>
<dbReference type="Pfam" id="PF00762">
    <property type="entry name" value="Ferrochelatase"/>
    <property type="match status" value="1"/>
</dbReference>
<dbReference type="FunCoup" id="D1C7A1">
    <property type="interactions" value="450"/>
</dbReference>
<keyword evidence="7" id="KW-0479">Metal-binding</keyword>
<dbReference type="GO" id="GO:0005737">
    <property type="term" value="C:cytoplasm"/>
    <property type="evidence" value="ECO:0007669"/>
    <property type="project" value="UniProtKB-SubCell"/>
</dbReference>
<evidence type="ECO:0000256" key="1">
    <source>
        <dbReference type="ARBA" id="ARBA00007718"/>
    </source>
</evidence>
<gene>
    <name evidence="7" type="primary">hemH</name>
    <name evidence="9" type="ordered locus">Sthe_2326</name>
</gene>
<keyword evidence="2 7" id="KW-0408">Iron</keyword>
<dbReference type="CDD" id="cd00419">
    <property type="entry name" value="Ferrochelatase_C"/>
    <property type="match status" value="1"/>
</dbReference>
<evidence type="ECO:0000256" key="6">
    <source>
        <dbReference type="ARBA" id="ARBA00024536"/>
    </source>
</evidence>
<keyword evidence="4 7" id="KW-0456">Lyase</keyword>
<dbReference type="InParanoid" id="D1C7A1"/>
<evidence type="ECO:0000256" key="4">
    <source>
        <dbReference type="ARBA" id="ARBA00023239"/>
    </source>
</evidence>
<dbReference type="AlphaFoldDB" id="D1C7A1"/>
<dbReference type="CDD" id="cd03411">
    <property type="entry name" value="Ferrochelatase_N"/>
    <property type="match status" value="1"/>
</dbReference>
<dbReference type="UniPathway" id="UPA00252">
    <property type="reaction ID" value="UER00325"/>
</dbReference>
<dbReference type="SUPFAM" id="SSF53800">
    <property type="entry name" value="Chelatase"/>
    <property type="match status" value="1"/>
</dbReference>
<dbReference type="NCBIfam" id="TIGR00109">
    <property type="entry name" value="hemH"/>
    <property type="match status" value="1"/>
</dbReference>
<keyword evidence="3 7" id="KW-0350">Heme biosynthesis</keyword>
<comment type="similarity">
    <text evidence="1 7 8">Belongs to the ferrochelatase family.</text>
</comment>
<protein>
    <recommendedName>
        <fullName evidence="7 8">Ferrochelatase</fullName>
        <ecNumber evidence="7 8">4.98.1.1</ecNumber>
    </recommendedName>
    <alternativeName>
        <fullName evidence="7">Heme synthase</fullName>
    </alternativeName>
    <alternativeName>
        <fullName evidence="7">Protoheme ferro-lyase</fullName>
    </alternativeName>
</protein>
<comment type="catalytic activity">
    <reaction evidence="6">
        <text>Fe-coproporphyrin III + 2 H(+) = coproporphyrin III + Fe(2+)</text>
        <dbReference type="Rhea" id="RHEA:49572"/>
        <dbReference type="ChEBI" id="CHEBI:15378"/>
        <dbReference type="ChEBI" id="CHEBI:29033"/>
        <dbReference type="ChEBI" id="CHEBI:68438"/>
        <dbReference type="ChEBI" id="CHEBI:131725"/>
        <dbReference type="EC" id="4.99.1.9"/>
    </reaction>
    <physiologicalReaction direction="right-to-left" evidence="6">
        <dbReference type="Rhea" id="RHEA:49574"/>
    </physiologicalReaction>
</comment>
<sequence length="336" mass="37100">MDESQRMDEQGQSAVTVGPRVGVLMMAYGGPNSLEDIPAYLLDVRGGRPYSDELLAELTERYRAIGGRSQIVELTQAQAAGVERELNDAAAEAAGLTFRTYVGMRHWHPYIREVVPDILADGVDTLVAIVMAPHYSRMSVGAYLEQLDKALQENNASVPVLSIESWKTQPAFIAAVAGRIRDALERFPEEERDDVALVFTAHSLPERILQWGDPYPEELRISVETVVAEVKPRRWRFAYQSAGATADPWLGPALEETLEALAGEGVRNVLVVPIGFVCDHVEVLYDIDIEARELAKSLGMRLERTESLNDHPLLCRAVADAVRERLGQPVQAAATE</sequence>
<evidence type="ECO:0000256" key="2">
    <source>
        <dbReference type="ARBA" id="ARBA00023004"/>
    </source>
</evidence>
<reference evidence="10" key="1">
    <citation type="submission" date="2009-11" db="EMBL/GenBank/DDBJ databases">
        <title>The complete chromosome 1 of Sphaerobacter thermophilus DSM 20745.</title>
        <authorList>
            <person name="Lucas S."/>
            <person name="Copeland A."/>
            <person name="Lapidus A."/>
            <person name="Glavina del Rio T."/>
            <person name="Dalin E."/>
            <person name="Tice H."/>
            <person name="Bruce D."/>
            <person name="Goodwin L."/>
            <person name="Pitluck S."/>
            <person name="Kyrpides N."/>
            <person name="Mavromatis K."/>
            <person name="Ivanova N."/>
            <person name="Mikhailova N."/>
            <person name="LaButti K.M."/>
            <person name="Clum A."/>
            <person name="Sun H.I."/>
            <person name="Brettin T."/>
            <person name="Detter J.C."/>
            <person name="Han C."/>
            <person name="Larimer F."/>
            <person name="Land M."/>
            <person name="Hauser L."/>
            <person name="Markowitz V."/>
            <person name="Cheng J.F."/>
            <person name="Hugenholtz P."/>
            <person name="Woyke T."/>
            <person name="Wu D."/>
            <person name="Steenblock K."/>
            <person name="Schneider S."/>
            <person name="Pukall R."/>
            <person name="Goeker M."/>
            <person name="Klenk H.P."/>
            <person name="Eisen J.A."/>
        </authorList>
    </citation>
    <scope>NUCLEOTIDE SEQUENCE [LARGE SCALE GENOMIC DNA]</scope>
    <source>
        <strain evidence="10">ATCC 49802 / DSM 20745 / S 6022</strain>
    </source>
</reference>
<dbReference type="KEGG" id="sti:Sthe_2326"/>
<dbReference type="PANTHER" id="PTHR11108:SF1">
    <property type="entry name" value="FERROCHELATASE, MITOCHONDRIAL"/>
    <property type="match status" value="1"/>
</dbReference>
<evidence type="ECO:0000256" key="7">
    <source>
        <dbReference type="HAMAP-Rule" id="MF_00323"/>
    </source>
</evidence>
<keyword evidence="10" id="KW-1185">Reference proteome</keyword>
<dbReference type="RefSeq" id="WP_012872788.1">
    <property type="nucleotide sequence ID" value="NC_013523.1"/>
</dbReference>
<keyword evidence="5 7" id="KW-0627">Porphyrin biosynthesis</keyword>
<evidence type="ECO:0000256" key="5">
    <source>
        <dbReference type="ARBA" id="ARBA00023244"/>
    </source>
</evidence>
<name>D1C7A1_SPHTD</name>
<comment type="pathway">
    <text evidence="7 8">Porphyrin-containing compound metabolism; protoheme biosynthesis; protoheme from protoporphyrin-IX: step 1/1.</text>
</comment>
<evidence type="ECO:0000256" key="8">
    <source>
        <dbReference type="RuleBase" id="RU000607"/>
    </source>
</evidence>
<dbReference type="HAMAP" id="MF_00323">
    <property type="entry name" value="Ferrochelatase"/>
    <property type="match status" value="1"/>
</dbReference>
<dbReference type="EMBL" id="CP001823">
    <property type="protein sequence ID" value="ACZ39747.1"/>
    <property type="molecule type" value="Genomic_DNA"/>
</dbReference>
<proteinExistence type="inferred from homology"/>
<dbReference type="eggNOG" id="COG0276">
    <property type="taxonomic scope" value="Bacteria"/>
</dbReference>
<dbReference type="STRING" id="479434.Sthe_2326"/>
<reference evidence="9 10" key="2">
    <citation type="journal article" date="2010" name="Stand. Genomic Sci.">
        <title>Complete genome sequence of Desulfohalobium retbaense type strain (HR(100)).</title>
        <authorList>
            <person name="Spring S."/>
            <person name="Nolan M."/>
            <person name="Lapidus A."/>
            <person name="Glavina Del Rio T."/>
            <person name="Copeland A."/>
            <person name="Tice H."/>
            <person name="Cheng J.F."/>
            <person name="Lucas S."/>
            <person name="Land M."/>
            <person name="Chen F."/>
            <person name="Bruce D."/>
            <person name="Goodwin L."/>
            <person name="Pitluck S."/>
            <person name="Ivanova N."/>
            <person name="Mavromatis K."/>
            <person name="Mikhailova N."/>
            <person name="Pati A."/>
            <person name="Chen A."/>
            <person name="Palaniappan K."/>
            <person name="Hauser L."/>
            <person name="Chang Y.J."/>
            <person name="Jeffries C.D."/>
            <person name="Munk C."/>
            <person name="Kiss H."/>
            <person name="Chain P."/>
            <person name="Han C."/>
            <person name="Brettin T."/>
            <person name="Detter J.C."/>
            <person name="Schuler E."/>
            <person name="Goker M."/>
            <person name="Rohde M."/>
            <person name="Bristow J."/>
            <person name="Eisen J.A."/>
            <person name="Markowitz V."/>
            <person name="Hugenholtz P."/>
            <person name="Kyrpides N.C."/>
            <person name="Klenk H.P."/>
        </authorList>
    </citation>
    <scope>NUCLEOTIDE SEQUENCE [LARGE SCALE GENOMIC DNA]</scope>
    <source>
        <strain evidence="10">ATCC 49802 / DSM 20745 / S 6022</strain>
    </source>
</reference>
<keyword evidence="7 8" id="KW-0963">Cytoplasm</keyword>
<dbReference type="InterPro" id="IPR033644">
    <property type="entry name" value="Ferrochelatase_C"/>
</dbReference>
<dbReference type="HOGENOM" id="CLU_018884_2_1_0"/>
<feature type="binding site" evidence="7">
    <location>
        <position position="282"/>
    </location>
    <ligand>
        <name>Fe(2+)</name>
        <dbReference type="ChEBI" id="CHEBI:29033"/>
    </ligand>
</feature>
<organism evidence="9 10">
    <name type="scientific">Sphaerobacter thermophilus (strain ATCC 49802 / DSM 20745 / KCCM 41009 / NCIMB 13125 / S 6022)</name>
    <dbReference type="NCBI Taxonomy" id="479434"/>
    <lineage>
        <taxon>Bacteria</taxon>
        <taxon>Pseudomonadati</taxon>
        <taxon>Thermomicrobiota</taxon>
        <taxon>Thermomicrobia</taxon>
        <taxon>Sphaerobacterales</taxon>
        <taxon>Sphaerobacterineae</taxon>
        <taxon>Sphaerobacteraceae</taxon>
        <taxon>Sphaerobacter</taxon>
    </lineage>
</organism>
<dbReference type="InterPro" id="IPR019772">
    <property type="entry name" value="Ferrochelatase_AS"/>
</dbReference>
<comment type="function">
    <text evidence="7 8">Catalyzes the ferrous insertion into protoporphyrin IX.</text>
</comment>
<dbReference type="GO" id="GO:0006783">
    <property type="term" value="P:heme biosynthetic process"/>
    <property type="evidence" value="ECO:0007669"/>
    <property type="project" value="UniProtKB-UniRule"/>
</dbReference>
<dbReference type="Proteomes" id="UP000002027">
    <property type="component" value="Chromosome 1"/>
</dbReference>
<evidence type="ECO:0000313" key="10">
    <source>
        <dbReference type="Proteomes" id="UP000002027"/>
    </source>
</evidence>
<comment type="catalytic activity">
    <reaction evidence="7 8">
        <text>heme b + 2 H(+) = protoporphyrin IX + Fe(2+)</text>
        <dbReference type="Rhea" id="RHEA:22584"/>
        <dbReference type="ChEBI" id="CHEBI:15378"/>
        <dbReference type="ChEBI" id="CHEBI:29033"/>
        <dbReference type="ChEBI" id="CHEBI:57306"/>
        <dbReference type="ChEBI" id="CHEBI:60344"/>
        <dbReference type="EC" id="4.98.1.1"/>
    </reaction>
</comment>
<feature type="binding site" evidence="7">
    <location>
        <position position="202"/>
    </location>
    <ligand>
        <name>Fe(2+)</name>
        <dbReference type="ChEBI" id="CHEBI:29033"/>
    </ligand>
</feature>
<dbReference type="Gene3D" id="3.40.50.1400">
    <property type="match status" value="2"/>
</dbReference>
<evidence type="ECO:0000313" key="9">
    <source>
        <dbReference type="EMBL" id="ACZ39747.1"/>
    </source>
</evidence>
<dbReference type="PROSITE" id="PS00534">
    <property type="entry name" value="FERROCHELATASE"/>
    <property type="match status" value="1"/>
</dbReference>
<evidence type="ECO:0000256" key="3">
    <source>
        <dbReference type="ARBA" id="ARBA00023133"/>
    </source>
</evidence>
<dbReference type="EC" id="4.98.1.1" evidence="7 8"/>
<dbReference type="InterPro" id="IPR033659">
    <property type="entry name" value="Ferrochelatase_N"/>
</dbReference>
<accession>D1C7A1</accession>
<dbReference type="PANTHER" id="PTHR11108">
    <property type="entry name" value="FERROCHELATASE"/>
    <property type="match status" value="1"/>
</dbReference>
<comment type="subcellular location">
    <subcellularLocation>
        <location evidence="7 8">Cytoplasm</location>
    </subcellularLocation>
</comment>
<dbReference type="GO" id="GO:0004325">
    <property type="term" value="F:ferrochelatase activity"/>
    <property type="evidence" value="ECO:0007669"/>
    <property type="project" value="UniProtKB-UniRule"/>
</dbReference>